<reference evidence="13 14" key="1">
    <citation type="journal article" date="2015" name="Genome Announc.">
        <title>Expanding the biotechnology potential of lactobacilli through comparative genomics of 213 strains and associated genera.</title>
        <authorList>
            <person name="Sun Z."/>
            <person name="Harris H.M."/>
            <person name="McCann A."/>
            <person name="Guo C."/>
            <person name="Argimon S."/>
            <person name="Zhang W."/>
            <person name="Yang X."/>
            <person name="Jeffery I.B."/>
            <person name="Cooney J.C."/>
            <person name="Kagawa T.F."/>
            <person name="Liu W."/>
            <person name="Song Y."/>
            <person name="Salvetti E."/>
            <person name="Wrobel A."/>
            <person name="Rasinkangas P."/>
            <person name="Parkhill J."/>
            <person name="Rea M.C."/>
            <person name="O'Sullivan O."/>
            <person name="Ritari J."/>
            <person name="Douillard F.P."/>
            <person name="Paul Ross R."/>
            <person name="Yang R."/>
            <person name="Briner A.E."/>
            <person name="Felis G.E."/>
            <person name="de Vos W.M."/>
            <person name="Barrangou R."/>
            <person name="Klaenhammer T.R."/>
            <person name="Caufield P.W."/>
            <person name="Cui Y."/>
            <person name="Zhang H."/>
            <person name="O'Toole P.W."/>
        </authorList>
    </citation>
    <scope>NUCLEOTIDE SEQUENCE [LARGE SCALE GENOMIC DNA]</scope>
    <source>
        <strain evidence="13 14">DSM 7090</strain>
    </source>
</reference>
<evidence type="ECO:0000256" key="7">
    <source>
        <dbReference type="SAM" id="Phobius"/>
    </source>
</evidence>
<keyword evidence="14" id="KW-1185">Reference proteome</keyword>
<feature type="domain" description="SDR-like Ig" evidence="12">
    <location>
        <begin position="152"/>
        <end position="251"/>
    </location>
</feature>
<keyword evidence="7" id="KW-1133">Transmembrane helix</keyword>
<name>A0ABR5PZ28_9ACTN</name>
<feature type="domain" description="CNA-B" evidence="10">
    <location>
        <begin position="882"/>
        <end position="964"/>
    </location>
</feature>
<evidence type="ECO:0000256" key="1">
    <source>
        <dbReference type="ARBA" id="ARBA00004168"/>
    </source>
</evidence>
<feature type="domain" description="CNA-B" evidence="10">
    <location>
        <begin position="610"/>
        <end position="692"/>
    </location>
</feature>
<dbReference type="Pfam" id="PF05737">
    <property type="entry name" value="Collagen_bind"/>
    <property type="match status" value="1"/>
</dbReference>
<evidence type="ECO:0000313" key="13">
    <source>
        <dbReference type="EMBL" id="KRO01859.1"/>
    </source>
</evidence>
<organism evidence="13 14">
    <name type="scientific">Lancefieldella rimae</name>
    <dbReference type="NCBI Taxonomy" id="1383"/>
    <lineage>
        <taxon>Bacteria</taxon>
        <taxon>Bacillati</taxon>
        <taxon>Actinomycetota</taxon>
        <taxon>Coriobacteriia</taxon>
        <taxon>Coriobacteriales</taxon>
        <taxon>Atopobiaceae</taxon>
        <taxon>Lancefieldella</taxon>
    </lineage>
</organism>
<feature type="domain" description="SpaA-like prealbumin fold" evidence="11">
    <location>
        <begin position="429"/>
        <end position="513"/>
    </location>
</feature>
<dbReference type="RefSeq" id="WP_003150468.1">
    <property type="nucleotide sequence ID" value="NZ_JQCP01000003.1"/>
</dbReference>
<feature type="compositionally biased region" description="Low complexity" evidence="6">
    <location>
        <begin position="66"/>
        <end position="85"/>
    </location>
</feature>
<sequence length="1119" mass="119843">MKKKFCSFLSLVLALSLMIPGGALNAFADDAAPSASKVATEQSSQSGSEAKEQKEEHSQVSTEDNQSVSSESAQAEAGSEEQANATRTRPLPKMDTGMEEISTDNSIASDQILSVSLLQTPSTPKQLDVTLTDFKILDADGNPVTELAIGAKFKLKMNWKLKPSEIVHTGDYFDLTIPDTINLNTASTPKTFDITDSNGNVVAKATVTSDTVNGGGKIHVVFNDKANNHNNYKGTIELVTYFNQKKVTVNTDKPITIDVNGKIITTNIHIKPNATVKEIVAKWGEKTATPGVVKWNIRINQEGRNLQNVKITDTLKTNNGEYIPSTTGTQKFTLIEVEYNSDGSFKKWGAEQDLTGKLTVSADKKSFEINLGNIGTKQYFLMYYSTMTSGTVQTNAARLTANGVDKTVNVNYHDLTGGSGHADGDLASKIKLIKVDEDGTTPLKDAVFTVTKPDGSTFELTTGADGSVVSNVLPQGNYKVKEKTAPKGYELGTDEYTLQVTSTGGAIQTITNKPIKTSVPVTKIWVGPKAGPITVHLLANGTDTGKTLTLNEAGNWKGSFNGLRKYKTDGTEIVYTVKEDDVANYTNSITGDITVGFTITNTNTEKVDVPVKKEWVGPKAGPVTVHLLADGVDTGKTVTLNEAGNWKGSFDGLRKYKADGTEIVYTVKEDDIANYTNAITGDATTGFTITNTNTEKVSVSGTKTWNDNNNQDGKRPVSITVNLLKNGTKVDSKTVTPDVSGAWTYSFSGLDKYNADGTEITYTVSEDPVDGYTSTVTGTNITNSYTPETTVVKVTKAWVGPKTNSVTVHLLADGTDTGKTITLDEAGNWTGTFSNLPKYKDGTAITYTVKEDDIANYTNAITGDATTGFTITNTNTEKVNVPVKKEWIGPKAGPVTVHLLADGADTGKTLTLDEAGSWKGSFDGLKKYNDDGTEIVYTVKEDDITNYTSTTTGDATTGFMITNTNTEKVDVSVTKKWVGPKAGPVTVHLLADGTDTGKTVTLSDSNSWTDTFSGLDKYNADGIKIVYTVKEDEVSGYTSEVTGDATTGFTITNTEVPHDTPKPKEDTPKKSNRKPAKKSGGVVPYTGDSNATGIAIALASAAVVLIGGGVYLRRRDQRE</sequence>
<evidence type="ECO:0000256" key="8">
    <source>
        <dbReference type="SAM" id="SignalP"/>
    </source>
</evidence>
<dbReference type="SUPFAM" id="SSF49478">
    <property type="entry name" value="Cna protein B-type domain"/>
    <property type="match status" value="7"/>
</dbReference>
<keyword evidence="2" id="KW-0134">Cell wall</keyword>
<feature type="domain" description="Collagen binding" evidence="9">
    <location>
        <begin position="278"/>
        <end position="406"/>
    </location>
</feature>
<dbReference type="InterPro" id="IPR013783">
    <property type="entry name" value="Ig-like_fold"/>
</dbReference>
<protein>
    <submittedName>
        <fullName evidence="13">Collagen-binding protein A</fullName>
    </submittedName>
</protein>
<dbReference type="SUPFAM" id="SSF49401">
    <property type="entry name" value="Bacterial adhesins"/>
    <property type="match status" value="2"/>
</dbReference>
<evidence type="ECO:0000256" key="6">
    <source>
        <dbReference type="SAM" id="MobiDB-lite"/>
    </source>
</evidence>
<evidence type="ECO:0000259" key="9">
    <source>
        <dbReference type="Pfam" id="PF05737"/>
    </source>
</evidence>
<feature type="chain" id="PRO_5046303671" evidence="8">
    <location>
        <begin position="29"/>
        <end position="1119"/>
    </location>
</feature>
<dbReference type="Gene3D" id="2.60.40.1280">
    <property type="match status" value="1"/>
</dbReference>
<evidence type="ECO:0000313" key="14">
    <source>
        <dbReference type="Proteomes" id="UP000051927"/>
    </source>
</evidence>
<evidence type="ECO:0000259" key="10">
    <source>
        <dbReference type="Pfam" id="PF05738"/>
    </source>
</evidence>
<feature type="compositionally biased region" description="Basic and acidic residues" evidence="6">
    <location>
        <begin position="1056"/>
        <end position="1069"/>
    </location>
</feature>
<evidence type="ECO:0000259" key="11">
    <source>
        <dbReference type="Pfam" id="PF17802"/>
    </source>
</evidence>
<feature type="signal peptide" evidence="8">
    <location>
        <begin position="1"/>
        <end position="28"/>
    </location>
</feature>
<comment type="subcellular location">
    <subcellularLocation>
        <location evidence="1">Secreted</location>
        <location evidence="1">Cell wall</location>
        <topology evidence="1">Peptidoglycan-anchor</topology>
    </subcellularLocation>
</comment>
<keyword evidence="5" id="KW-0572">Peptidoglycan-anchor</keyword>
<evidence type="ECO:0000256" key="4">
    <source>
        <dbReference type="ARBA" id="ARBA00022729"/>
    </source>
</evidence>
<dbReference type="EMBL" id="JQCP01000003">
    <property type="protein sequence ID" value="KRO01859.1"/>
    <property type="molecule type" value="Genomic_DNA"/>
</dbReference>
<feature type="transmembrane region" description="Helical" evidence="7">
    <location>
        <begin position="1093"/>
        <end position="1112"/>
    </location>
</feature>
<gene>
    <name evidence="13" type="ORF">IV60_GL001103</name>
</gene>
<keyword evidence="4 8" id="KW-0732">Signal</keyword>
<dbReference type="InterPro" id="IPR008966">
    <property type="entry name" value="Adhesion_dom_sf"/>
</dbReference>
<dbReference type="Gene3D" id="2.60.40.1140">
    <property type="entry name" value="Collagen-binding surface protein Cna, B-type domain"/>
    <property type="match status" value="6"/>
</dbReference>
<evidence type="ECO:0000256" key="3">
    <source>
        <dbReference type="ARBA" id="ARBA00022525"/>
    </source>
</evidence>
<evidence type="ECO:0000256" key="5">
    <source>
        <dbReference type="ARBA" id="ARBA00023088"/>
    </source>
</evidence>
<feature type="domain" description="CNA-B" evidence="10">
    <location>
        <begin position="519"/>
        <end position="602"/>
    </location>
</feature>
<dbReference type="InterPro" id="IPR008456">
    <property type="entry name" value="Collagen-bd_dom"/>
</dbReference>
<feature type="compositionally biased region" description="Basic and acidic residues" evidence="6">
    <location>
        <begin position="49"/>
        <end position="58"/>
    </location>
</feature>
<dbReference type="Pfam" id="PF05738">
    <property type="entry name" value="Cna_B"/>
    <property type="match status" value="6"/>
</dbReference>
<dbReference type="CDD" id="cd00222">
    <property type="entry name" value="CollagenBindB"/>
    <property type="match status" value="6"/>
</dbReference>
<dbReference type="GeneID" id="84905264"/>
<proteinExistence type="predicted"/>
<dbReference type="InterPro" id="IPR008454">
    <property type="entry name" value="Collagen-bd_Cna-like_B-typ_dom"/>
</dbReference>
<feature type="region of interest" description="Disordered" evidence="6">
    <location>
        <begin position="1048"/>
        <end position="1084"/>
    </location>
</feature>
<dbReference type="Gene3D" id="2.60.40.10">
    <property type="entry name" value="Immunoglobulins"/>
    <property type="match status" value="1"/>
</dbReference>
<dbReference type="InterPro" id="IPR041171">
    <property type="entry name" value="SDR_Ig"/>
</dbReference>
<feature type="region of interest" description="Disordered" evidence="6">
    <location>
        <begin position="33"/>
        <end position="98"/>
    </location>
</feature>
<feature type="domain" description="CNA-B" evidence="10">
    <location>
        <begin position="792"/>
        <end position="874"/>
    </location>
</feature>
<dbReference type="Pfam" id="PF17961">
    <property type="entry name" value="Big_8"/>
    <property type="match status" value="1"/>
</dbReference>
<keyword evidence="7" id="KW-0472">Membrane</keyword>
<evidence type="ECO:0000259" key="12">
    <source>
        <dbReference type="Pfam" id="PF17961"/>
    </source>
</evidence>
<evidence type="ECO:0000256" key="2">
    <source>
        <dbReference type="ARBA" id="ARBA00022512"/>
    </source>
</evidence>
<dbReference type="InterPro" id="IPR011252">
    <property type="entry name" value="Fibrogen-bd_dom1"/>
</dbReference>
<feature type="domain" description="CNA-B" evidence="10">
    <location>
        <begin position="699"/>
        <end position="784"/>
    </location>
</feature>
<feature type="domain" description="CNA-B" evidence="10">
    <location>
        <begin position="971"/>
        <end position="1054"/>
    </location>
</feature>
<dbReference type="InterPro" id="IPR041033">
    <property type="entry name" value="SpaA_PFL_dom_1"/>
</dbReference>
<dbReference type="Proteomes" id="UP000051927">
    <property type="component" value="Unassembled WGS sequence"/>
</dbReference>
<dbReference type="Pfam" id="PF17802">
    <property type="entry name" value="SpaA"/>
    <property type="match status" value="1"/>
</dbReference>
<accession>A0ABR5PZ28</accession>
<comment type="caution">
    <text evidence="13">The sequence shown here is derived from an EMBL/GenBank/DDBJ whole genome shotgun (WGS) entry which is preliminary data.</text>
</comment>
<keyword evidence="7" id="KW-0812">Transmembrane</keyword>
<keyword evidence="3" id="KW-0964">Secreted</keyword>
<feature type="compositionally biased region" description="Polar residues" evidence="6">
    <location>
        <begin position="37"/>
        <end position="48"/>
    </location>
</feature>
<keyword evidence="13" id="KW-0176">Collagen</keyword>